<reference evidence="2" key="1">
    <citation type="journal article" date="2015" name="Nature">
        <title>Complex archaea that bridge the gap between prokaryotes and eukaryotes.</title>
        <authorList>
            <person name="Spang A."/>
            <person name="Saw J.H."/>
            <person name="Jorgensen S.L."/>
            <person name="Zaremba-Niedzwiedzka K."/>
            <person name="Martijn J."/>
            <person name="Lind A.E."/>
            <person name="van Eijk R."/>
            <person name="Schleper C."/>
            <person name="Guy L."/>
            <person name="Ettema T.J."/>
        </authorList>
    </citation>
    <scope>NUCLEOTIDE SEQUENCE</scope>
</reference>
<feature type="non-terminal residue" evidence="2">
    <location>
        <position position="56"/>
    </location>
</feature>
<feature type="compositionally biased region" description="Basic and acidic residues" evidence="1">
    <location>
        <begin position="1"/>
        <end position="11"/>
    </location>
</feature>
<name>A0A0F9DQS2_9ZZZZ</name>
<dbReference type="EMBL" id="LAZR01027929">
    <property type="protein sequence ID" value="KKL64163.1"/>
    <property type="molecule type" value="Genomic_DNA"/>
</dbReference>
<feature type="region of interest" description="Disordered" evidence="1">
    <location>
        <begin position="1"/>
        <end position="28"/>
    </location>
</feature>
<comment type="caution">
    <text evidence="2">The sequence shown here is derived from an EMBL/GenBank/DDBJ whole genome shotgun (WGS) entry which is preliminary data.</text>
</comment>
<organism evidence="2">
    <name type="scientific">marine sediment metagenome</name>
    <dbReference type="NCBI Taxonomy" id="412755"/>
    <lineage>
        <taxon>unclassified sequences</taxon>
        <taxon>metagenomes</taxon>
        <taxon>ecological metagenomes</taxon>
    </lineage>
</organism>
<dbReference type="AlphaFoldDB" id="A0A0F9DQS2"/>
<gene>
    <name evidence="2" type="ORF">LCGC14_2167730</name>
</gene>
<accession>A0A0F9DQS2</accession>
<evidence type="ECO:0000256" key="1">
    <source>
        <dbReference type="SAM" id="MobiDB-lite"/>
    </source>
</evidence>
<evidence type="ECO:0000313" key="2">
    <source>
        <dbReference type="EMBL" id="KKL64163.1"/>
    </source>
</evidence>
<protein>
    <submittedName>
        <fullName evidence="2">Uncharacterized protein</fullName>
    </submittedName>
</protein>
<proteinExistence type="predicted"/>
<sequence>MTKDLVKKTETKSNLPGPGPGRAKGSVNKFTNLKQAFLDVFEKIEKEGAKQDSRIK</sequence>